<sequence length="130" mass="14898">MKIITNNPLVAKEIDNIPIDFIEGSYRDVLLKAHRDIVENSYALLTHPLSGSIKPNETVYKSIIVAPQKSHSVDMESLVIVEKAIDVYDHFQEMRKTPDWNERILEDFAVVDFHIIQGAISQIQVPPRYL</sequence>
<dbReference type="EMBL" id="PKHE01000018">
    <property type="protein sequence ID" value="PKY87882.1"/>
    <property type="molecule type" value="Genomic_DNA"/>
</dbReference>
<dbReference type="NCBIfam" id="NF038093">
    <property type="entry name" value="GrdX"/>
    <property type="match status" value="1"/>
</dbReference>
<organism evidence="1 2">
    <name type="scientific">Falseniella ignava</name>
    <dbReference type="NCBI Taxonomy" id="137730"/>
    <lineage>
        <taxon>Bacteria</taxon>
        <taxon>Bacillati</taxon>
        <taxon>Bacillota</taxon>
        <taxon>Bacilli</taxon>
        <taxon>Lactobacillales</taxon>
        <taxon>Aerococcaceae</taxon>
        <taxon>Falseniella</taxon>
    </lineage>
</organism>
<dbReference type="OrthoDB" id="9815289at2"/>
<reference evidence="1 2" key="1">
    <citation type="submission" date="2017-12" db="EMBL/GenBank/DDBJ databases">
        <title>Phylogenetic diversity of female urinary microbiome.</title>
        <authorList>
            <person name="Thomas-White K."/>
            <person name="Wolfe A.J."/>
        </authorList>
    </citation>
    <scope>NUCLEOTIDE SEQUENCE [LARGE SCALE GENOMIC DNA]</scope>
    <source>
        <strain evidence="1 2">UMB0898</strain>
    </source>
</reference>
<comment type="caution">
    <text evidence="1">The sequence shown here is derived from an EMBL/GenBank/DDBJ whole genome shotgun (WGS) entry which is preliminary data.</text>
</comment>
<protein>
    <recommendedName>
        <fullName evidence="3">GrdX protein</fullName>
    </recommendedName>
</protein>
<accession>A0A2I1JX49</accession>
<gene>
    <name evidence="1" type="ORF">CYJ57_06440</name>
</gene>
<evidence type="ECO:0000313" key="1">
    <source>
        <dbReference type="EMBL" id="PKY87882.1"/>
    </source>
</evidence>
<dbReference type="InterPro" id="IPR047735">
    <property type="entry name" value="GrdX-like"/>
</dbReference>
<name>A0A2I1JX49_9LACT</name>
<dbReference type="AlphaFoldDB" id="A0A2I1JX49"/>
<evidence type="ECO:0008006" key="3">
    <source>
        <dbReference type="Google" id="ProtNLM"/>
    </source>
</evidence>
<proteinExistence type="predicted"/>
<dbReference type="Proteomes" id="UP000234384">
    <property type="component" value="Unassembled WGS sequence"/>
</dbReference>
<dbReference type="RefSeq" id="WP_006702073.1">
    <property type="nucleotide sequence ID" value="NZ_PKHE01000018.1"/>
</dbReference>
<evidence type="ECO:0000313" key="2">
    <source>
        <dbReference type="Proteomes" id="UP000234384"/>
    </source>
</evidence>